<dbReference type="Proteomes" id="UP001066276">
    <property type="component" value="Chromosome 8"/>
</dbReference>
<feature type="region of interest" description="Disordered" evidence="1">
    <location>
        <begin position="107"/>
        <end position="131"/>
    </location>
</feature>
<reference evidence="2" key="1">
    <citation type="journal article" date="2022" name="bioRxiv">
        <title>Sequencing and chromosome-scale assembly of the giantPleurodeles waltlgenome.</title>
        <authorList>
            <person name="Brown T."/>
            <person name="Elewa A."/>
            <person name="Iarovenko S."/>
            <person name="Subramanian E."/>
            <person name="Araus A.J."/>
            <person name="Petzold A."/>
            <person name="Susuki M."/>
            <person name="Suzuki K.-i.T."/>
            <person name="Hayashi T."/>
            <person name="Toyoda A."/>
            <person name="Oliveira C."/>
            <person name="Osipova E."/>
            <person name="Leigh N.D."/>
            <person name="Simon A."/>
            <person name="Yun M.H."/>
        </authorList>
    </citation>
    <scope>NUCLEOTIDE SEQUENCE</scope>
    <source>
        <strain evidence="2">20211129_DDA</strain>
        <tissue evidence="2">Liver</tissue>
    </source>
</reference>
<sequence>MARWRGEDRVARRLPLALGSREPYLSHGAPVGPPPGAGNPEYRKGLRGPPRQSSPLPASRLRRRSNVTPPPGQASSTEASRGSTGSQRRTFLARIRSTVAAEGVGARWDGRSGGLRASVAARDCRAPELTV</sequence>
<organism evidence="2 3">
    <name type="scientific">Pleurodeles waltl</name>
    <name type="common">Iberian ribbed newt</name>
    <dbReference type="NCBI Taxonomy" id="8319"/>
    <lineage>
        <taxon>Eukaryota</taxon>
        <taxon>Metazoa</taxon>
        <taxon>Chordata</taxon>
        <taxon>Craniata</taxon>
        <taxon>Vertebrata</taxon>
        <taxon>Euteleostomi</taxon>
        <taxon>Amphibia</taxon>
        <taxon>Batrachia</taxon>
        <taxon>Caudata</taxon>
        <taxon>Salamandroidea</taxon>
        <taxon>Salamandridae</taxon>
        <taxon>Pleurodelinae</taxon>
        <taxon>Pleurodeles</taxon>
    </lineage>
</organism>
<dbReference type="AlphaFoldDB" id="A0AAV7NIJ5"/>
<protein>
    <submittedName>
        <fullName evidence="2">Uncharacterized protein</fullName>
    </submittedName>
</protein>
<evidence type="ECO:0000256" key="1">
    <source>
        <dbReference type="SAM" id="MobiDB-lite"/>
    </source>
</evidence>
<evidence type="ECO:0000313" key="2">
    <source>
        <dbReference type="EMBL" id="KAJ1113023.1"/>
    </source>
</evidence>
<feature type="compositionally biased region" description="Low complexity" evidence="1">
    <location>
        <begin position="49"/>
        <end position="59"/>
    </location>
</feature>
<comment type="caution">
    <text evidence="2">The sequence shown here is derived from an EMBL/GenBank/DDBJ whole genome shotgun (WGS) entry which is preliminary data.</text>
</comment>
<evidence type="ECO:0000313" key="3">
    <source>
        <dbReference type="Proteomes" id="UP001066276"/>
    </source>
</evidence>
<feature type="compositionally biased region" description="Basic and acidic residues" evidence="1">
    <location>
        <begin position="122"/>
        <end position="131"/>
    </location>
</feature>
<name>A0AAV7NIJ5_PLEWA</name>
<gene>
    <name evidence="2" type="ORF">NDU88_001283</name>
</gene>
<feature type="compositionally biased region" description="Basic and acidic residues" evidence="1">
    <location>
        <begin position="1"/>
        <end position="11"/>
    </location>
</feature>
<proteinExistence type="predicted"/>
<dbReference type="EMBL" id="JANPWB010000012">
    <property type="protein sequence ID" value="KAJ1113023.1"/>
    <property type="molecule type" value="Genomic_DNA"/>
</dbReference>
<feature type="region of interest" description="Disordered" evidence="1">
    <location>
        <begin position="1"/>
        <end position="90"/>
    </location>
</feature>
<feature type="compositionally biased region" description="Polar residues" evidence="1">
    <location>
        <begin position="73"/>
        <end position="89"/>
    </location>
</feature>
<accession>A0AAV7NIJ5</accession>
<keyword evidence="3" id="KW-1185">Reference proteome</keyword>